<accession>T1B4W2</accession>
<evidence type="ECO:0000313" key="1">
    <source>
        <dbReference type="EMBL" id="EQD49245.1"/>
    </source>
</evidence>
<reference evidence="1" key="1">
    <citation type="submission" date="2013-08" db="EMBL/GenBank/DDBJ databases">
        <authorList>
            <person name="Mendez C."/>
            <person name="Richter M."/>
            <person name="Ferrer M."/>
            <person name="Sanchez J."/>
        </authorList>
    </citation>
    <scope>NUCLEOTIDE SEQUENCE</scope>
</reference>
<dbReference type="AlphaFoldDB" id="T1B4W2"/>
<organism evidence="1">
    <name type="scientific">mine drainage metagenome</name>
    <dbReference type="NCBI Taxonomy" id="410659"/>
    <lineage>
        <taxon>unclassified sequences</taxon>
        <taxon>metagenomes</taxon>
        <taxon>ecological metagenomes</taxon>
    </lineage>
</organism>
<sequence>DTHIEAPQEWTLYQDSSGGENWDSDNHVDGQGRSTVTFRGYRVTYGPAAKACLIAEGDRASPALAVITASGTIGATVLEFWQNFPKAIRWSESTLDLGLFPWESCAPFALQGGERKRHTVVIEFTPRGHTPELASAHHPLQVSVEPAWVEAAQALAAFVPAERDGNETYRRYIQTIIAGDAAFEQRREVIDEYGWRNFGDLYADHEAVQAHGPRPLVSHYNNQYDFIYGALIQYLRTADARWWPLAQACARHTVDIDIYHTDADRPAFNRGLFWHTDHYKPA</sequence>
<protein>
    <submittedName>
        <fullName evidence="1">Uncharacterized protein</fullName>
    </submittedName>
</protein>
<proteinExistence type="predicted"/>
<dbReference type="EMBL" id="AUZY01007652">
    <property type="protein sequence ID" value="EQD49245.1"/>
    <property type="molecule type" value="Genomic_DNA"/>
</dbReference>
<reference evidence="1" key="2">
    <citation type="journal article" date="2014" name="ISME J.">
        <title>Microbial stratification in low pH oxic and suboxic macroscopic growths along an acid mine drainage.</title>
        <authorList>
            <person name="Mendez-Garcia C."/>
            <person name="Mesa V."/>
            <person name="Sprenger R.R."/>
            <person name="Richter M."/>
            <person name="Diez M.S."/>
            <person name="Solano J."/>
            <person name="Bargiela R."/>
            <person name="Golyshina O.V."/>
            <person name="Manteca A."/>
            <person name="Ramos J.L."/>
            <person name="Gallego J.R."/>
            <person name="Llorente I."/>
            <person name="Martins Dos Santos V.A."/>
            <person name="Jensen O.N."/>
            <person name="Pelaez A.I."/>
            <person name="Sanchez J."/>
            <person name="Ferrer M."/>
        </authorList>
    </citation>
    <scope>NUCLEOTIDE SEQUENCE</scope>
</reference>
<gene>
    <name evidence="1" type="ORF">B1B_11738</name>
</gene>
<comment type="caution">
    <text evidence="1">The sequence shown here is derived from an EMBL/GenBank/DDBJ whole genome shotgun (WGS) entry which is preliminary data.</text>
</comment>
<feature type="non-terminal residue" evidence="1">
    <location>
        <position position="1"/>
    </location>
</feature>
<name>T1B4W2_9ZZZZ</name>
<feature type="non-terminal residue" evidence="1">
    <location>
        <position position="282"/>
    </location>
</feature>